<accession>A0ACB8UR98</accession>
<protein>
    <submittedName>
        <fullName evidence="1">Uncharacterized protein</fullName>
    </submittedName>
</protein>
<gene>
    <name evidence="1" type="ORF">LOY88_005229</name>
</gene>
<sequence>MAKNPVSRANHVAYPTLDLKSQLDSSSFPSTPPKSSQHSTHAEPHSPPHSLAHDAHSCAENPRLSHLVSDRPASLSNSSMASAPFPKVTQARAFHPSQPALPAAAFILSSNTQPASMSDSEPFTWQEHSGWAQKKHNMTLGALAIEPAPQRPRTHVSVSATDYDDDEDDDVAHSSDHENAFYILVRC</sequence>
<evidence type="ECO:0000313" key="1">
    <source>
        <dbReference type="EMBL" id="KAI2383516.1"/>
    </source>
</evidence>
<name>A0ACB8UR98_9EURO</name>
<proteinExistence type="predicted"/>
<organism evidence="1">
    <name type="scientific">Ophidiomyces ophidiicola</name>
    <dbReference type="NCBI Taxonomy" id="1387563"/>
    <lineage>
        <taxon>Eukaryota</taxon>
        <taxon>Fungi</taxon>
        <taxon>Dikarya</taxon>
        <taxon>Ascomycota</taxon>
        <taxon>Pezizomycotina</taxon>
        <taxon>Eurotiomycetes</taxon>
        <taxon>Eurotiomycetidae</taxon>
        <taxon>Onygenales</taxon>
        <taxon>Onygenaceae</taxon>
        <taxon>Ophidiomyces</taxon>
    </lineage>
</organism>
<reference evidence="1" key="1">
    <citation type="journal article" date="2022" name="bioRxiv">
        <title>Population genetic analysis of Ophidiomyces ophidiicola, the causative agent of snake fungal disease, indicates recent introductions to the USA.</title>
        <authorList>
            <person name="Ladner J.T."/>
            <person name="Palmer J.M."/>
            <person name="Ettinger C.L."/>
            <person name="Stajich J.E."/>
            <person name="Farrell T.M."/>
            <person name="Glorioso B.M."/>
            <person name="Lawson B."/>
            <person name="Price S.J."/>
            <person name="Stengle A.G."/>
            <person name="Grear D.A."/>
            <person name="Lorch J.M."/>
        </authorList>
    </citation>
    <scope>NUCLEOTIDE SEQUENCE</scope>
    <source>
        <strain evidence="1">NWHC 24266-5</strain>
    </source>
</reference>
<dbReference type="EMBL" id="JALBCA010000089">
    <property type="protein sequence ID" value="KAI2383516.1"/>
    <property type="molecule type" value="Genomic_DNA"/>
</dbReference>
<comment type="caution">
    <text evidence="1">The sequence shown here is derived from an EMBL/GenBank/DDBJ whole genome shotgun (WGS) entry which is preliminary data.</text>
</comment>